<protein>
    <submittedName>
        <fullName evidence="2">Uncharacterized protein</fullName>
    </submittedName>
</protein>
<evidence type="ECO:0000256" key="1">
    <source>
        <dbReference type="SAM" id="MobiDB-lite"/>
    </source>
</evidence>
<gene>
    <name evidence="2" type="ORF">DF3PA_10247</name>
</gene>
<feature type="compositionally biased region" description="Basic residues" evidence="1">
    <location>
        <begin position="31"/>
        <end position="40"/>
    </location>
</feature>
<comment type="caution">
    <text evidence="2">The sequence shown here is derived from an EMBL/GenBank/DDBJ whole genome shotgun (WGS) entry which is preliminary data.</text>
</comment>
<accession>A0A564W9J7</accession>
<dbReference type="Proteomes" id="UP000326641">
    <property type="component" value="Unassembled WGS sequence"/>
</dbReference>
<dbReference type="AlphaFoldDB" id="A0A564W9J7"/>
<name>A0A564W9J7_9PROT</name>
<reference evidence="2" key="1">
    <citation type="submission" date="2018-11" db="EMBL/GenBank/DDBJ databases">
        <authorList>
            <person name="Onetto C."/>
        </authorList>
    </citation>
    <scope>NUCLEOTIDE SEQUENCE [LARGE SCALE GENOMIC DNA]</scope>
</reference>
<evidence type="ECO:0000313" key="3">
    <source>
        <dbReference type="Proteomes" id="UP000326641"/>
    </source>
</evidence>
<feature type="region of interest" description="Disordered" evidence="1">
    <location>
        <begin position="1"/>
        <end position="40"/>
    </location>
</feature>
<keyword evidence="3" id="KW-1185">Reference proteome</keyword>
<proteinExistence type="predicted"/>
<evidence type="ECO:0000313" key="2">
    <source>
        <dbReference type="EMBL" id="VUX45122.1"/>
    </source>
</evidence>
<sequence>MTAADPSPKETITPFPVSDRNATPMPGFRPGGHKFVNRVD</sequence>
<organism evidence="2 3">
    <name type="scientific">Candidatus Defluviicoccus seviourii</name>
    <dbReference type="NCBI Taxonomy" id="2565273"/>
    <lineage>
        <taxon>Bacteria</taxon>
        <taxon>Pseudomonadati</taxon>
        <taxon>Pseudomonadota</taxon>
        <taxon>Alphaproteobacteria</taxon>
        <taxon>Rhodospirillales</taxon>
        <taxon>Rhodospirillaceae</taxon>
        <taxon>Defluviicoccus</taxon>
    </lineage>
</organism>
<dbReference type="EMBL" id="UXAT02000001">
    <property type="protein sequence ID" value="VUX45122.1"/>
    <property type="molecule type" value="Genomic_DNA"/>
</dbReference>